<keyword evidence="12" id="KW-0325">Glycoprotein</keyword>
<dbReference type="GO" id="GO:0009897">
    <property type="term" value="C:external side of plasma membrane"/>
    <property type="evidence" value="ECO:0007669"/>
    <property type="project" value="TreeGrafter"/>
</dbReference>
<dbReference type="SUPFAM" id="SSF81321">
    <property type="entry name" value="Family A G protein-coupled receptor-like"/>
    <property type="match status" value="1"/>
</dbReference>
<dbReference type="InterPro" id="IPR000496">
    <property type="entry name" value="Brdyknn_rcpt"/>
</dbReference>
<dbReference type="InterPro" id="IPR001504">
    <property type="entry name" value="Brdyknn_2_rcpt"/>
</dbReference>
<dbReference type="PANTHER" id="PTHR10489">
    <property type="entry name" value="CELL ADHESION MOLECULE"/>
    <property type="match status" value="1"/>
</dbReference>
<dbReference type="GO" id="GO:0004947">
    <property type="term" value="F:bradykinin receptor activity"/>
    <property type="evidence" value="ECO:0007669"/>
    <property type="project" value="InterPro"/>
</dbReference>
<name>A0AAD5ANC9_SILAS</name>
<feature type="transmembrane region" description="Helical" evidence="18">
    <location>
        <begin position="137"/>
        <end position="163"/>
    </location>
</feature>
<evidence type="ECO:0000256" key="11">
    <source>
        <dbReference type="ARBA" id="ARBA00023170"/>
    </source>
</evidence>
<dbReference type="FunFam" id="1.20.1070.10:FF:000201">
    <property type="entry name" value="Bradykinin receptor B2"/>
    <property type="match status" value="1"/>
</dbReference>
<evidence type="ECO:0000256" key="4">
    <source>
        <dbReference type="ARBA" id="ARBA00022553"/>
    </source>
</evidence>
<dbReference type="GO" id="GO:0060326">
    <property type="term" value="P:cell chemotaxis"/>
    <property type="evidence" value="ECO:0007669"/>
    <property type="project" value="TreeGrafter"/>
</dbReference>
<dbReference type="GO" id="GO:0006939">
    <property type="term" value="P:smooth muscle contraction"/>
    <property type="evidence" value="ECO:0007669"/>
    <property type="project" value="InterPro"/>
</dbReference>
<dbReference type="PRINTS" id="PR00425">
    <property type="entry name" value="BRADYKININR"/>
</dbReference>
<dbReference type="GO" id="GO:0019957">
    <property type="term" value="F:C-C chemokine binding"/>
    <property type="evidence" value="ECO:0007669"/>
    <property type="project" value="TreeGrafter"/>
</dbReference>
<keyword evidence="5 17" id="KW-0812">Transmembrane</keyword>
<dbReference type="GO" id="GO:0042310">
    <property type="term" value="P:vasoconstriction"/>
    <property type="evidence" value="ECO:0007669"/>
    <property type="project" value="InterPro"/>
</dbReference>
<gene>
    <name evidence="20" type="ORF">C0J50_21580</name>
</gene>
<dbReference type="GO" id="GO:0007204">
    <property type="term" value="P:positive regulation of cytosolic calcium ion concentration"/>
    <property type="evidence" value="ECO:0007669"/>
    <property type="project" value="TreeGrafter"/>
</dbReference>
<dbReference type="GO" id="GO:0006955">
    <property type="term" value="P:immune response"/>
    <property type="evidence" value="ECO:0007669"/>
    <property type="project" value="TreeGrafter"/>
</dbReference>
<evidence type="ECO:0000256" key="3">
    <source>
        <dbReference type="ARBA" id="ARBA00022475"/>
    </source>
</evidence>
<feature type="transmembrane region" description="Helical" evidence="18">
    <location>
        <begin position="222"/>
        <end position="244"/>
    </location>
</feature>
<feature type="transmembrane region" description="Helical" evidence="18">
    <location>
        <begin position="60"/>
        <end position="82"/>
    </location>
</feature>
<keyword evidence="6 18" id="KW-1133">Transmembrane helix</keyword>
<dbReference type="PANTHER" id="PTHR10489:SF957">
    <property type="entry name" value="B2 BRADYKININ RECEPTOR"/>
    <property type="match status" value="1"/>
</dbReference>
<keyword evidence="10" id="KW-1015">Disulfide bond</keyword>
<keyword evidence="11 17" id="KW-0675">Receptor</keyword>
<dbReference type="PRINTS" id="PR00237">
    <property type="entry name" value="GPCRRHODOPSN"/>
</dbReference>
<dbReference type="Proteomes" id="UP001205998">
    <property type="component" value="Unassembled WGS sequence"/>
</dbReference>
<evidence type="ECO:0000256" key="17">
    <source>
        <dbReference type="RuleBase" id="RU000688"/>
    </source>
</evidence>
<dbReference type="Pfam" id="PF00001">
    <property type="entry name" value="7tm_1"/>
    <property type="match status" value="1"/>
</dbReference>
<feature type="transmembrane region" description="Helical" evidence="18">
    <location>
        <begin position="265"/>
        <end position="292"/>
    </location>
</feature>
<keyword evidence="9" id="KW-0564">Palmitate</keyword>
<evidence type="ECO:0000313" key="20">
    <source>
        <dbReference type="EMBL" id="KAI5618909.1"/>
    </source>
</evidence>
<evidence type="ECO:0000256" key="2">
    <source>
        <dbReference type="ARBA" id="ARBA00013512"/>
    </source>
</evidence>
<feature type="transmembrane region" description="Helical" evidence="18">
    <location>
        <begin position="94"/>
        <end position="117"/>
    </location>
</feature>
<dbReference type="PROSITE" id="PS00237">
    <property type="entry name" value="G_PROTEIN_RECEP_F1_1"/>
    <property type="match status" value="1"/>
</dbReference>
<evidence type="ECO:0000313" key="21">
    <source>
        <dbReference type="Proteomes" id="UP001205998"/>
    </source>
</evidence>
<evidence type="ECO:0000256" key="12">
    <source>
        <dbReference type="ARBA" id="ARBA00023180"/>
    </source>
</evidence>
<dbReference type="AlphaFoldDB" id="A0AAD5ANC9"/>
<keyword evidence="14" id="KW-0449">Lipoprotein</keyword>
<dbReference type="GO" id="GO:0016493">
    <property type="term" value="F:C-C chemokine receptor activity"/>
    <property type="evidence" value="ECO:0007669"/>
    <property type="project" value="TreeGrafter"/>
</dbReference>
<dbReference type="InterPro" id="IPR000276">
    <property type="entry name" value="GPCR_Rhodpsn"/>
</dbReference>
<evidence type="ECO:0000256" key="10">
    <source>
        <dbReference type="ARBA" id="ARBA00023157"/>
    </source>
</evidence>
<keyword evidence="8 18" id="KW-0472">Membrane</keyword>
<feature type="domain" description="G-protein coupled receptors family 1 profile" evidence="19">
    <location>
        <begin position="72"/>
        <end position="328"/>
    </location>
</feature>
<reference evidence="20" key="1">
    <citation type="submission" date="2018-07" db="EMBL/GenBank/DDBJ databases">
        <title>Comparative genomics of catfishes provides insights into carnivory and benthic adaptation.</title>
        <authorList>
            <person name="Zhang Y."/>
            <person name="Wang D."/>
            <person name="Peng Z."/>
            <person name="Zheng S."/>
            <person name="Shao F."/>
            <person name="Tao W."/>
        </authorList>
    </citation>
    <scope>NUCLEOTIDE SEQUENCE</scope>
    <source>
        <strain evidence="20">Chongqing</strain>
    </source>
</reference>
<proteinExistence type="inferred from homology"/>
<dbReference type="Gene3D" id="1.20.1070.10">
    <property type="entry name" value="Rhodopsin 7-helix transmembrane proteins"/>
    <property type="match status" value="1"/>
</dbReference>
<evidence type="ECO:0000256" key="18">
    <source>
        <dbReference type="SAM" id="Phobius"/>
    </source>
</evidence>
<feature type="transmembrane region" description="Helical" evidence="18">
    <location>
        <begin position="170"/>
        <end position="188"/>
    </location>
</feature>
<dbReference type="PROSITE" id="PS50262">
    <property type="entry name" value="G_PROTEIN_RECEP_F1_2"/>
    <property type="match status" value="1"/>
</dbReference>
<evidence type="ECO:0000256" key="16">
    <source>
        <dbReference type="ARBA" id="ARBA00025954"/>
    </source>
</evidence>
<dbReference type="EMBL" id="MU551677">
    <property type="protein sequence ID" value="KAI5618909.1"/>
    <property type="molecule type" value="Genomic_DNA"/>
</dbReference>
<dbReference type="PRINTS" id="PR00994">
    <property type="entry name" value="BRADYKINNB2R"/>
</dbReference>
<organism evidence="20 21">
    <name type="scientific">Silurus asotus</name>
    <name type="common">Amur catfish</name>
    <name type="synonym">Parasilurus asotus</name>
    <dbReference type="NCBI Taxonomy" id="30991"/>
    <lineage>
        <taxon>Eukaryota</taxon>
        <taxon>Metazoa</taxon>
        <taxon>Chordata</taxon>
        <taxon>Craniata</taxon>
        <taxon>Vertebrata</taxon>
        <taxon>Euteleostomi</taxon>
        <taxon>Actinopterygii</taxon>
        <taxon>Neopterygii</taxon>
        <taxon>Teleostei</taxon>
        <taxon>Ostariophysi</taxon>
        <taxon>Siluriformes</taxon>
        <taxon>Siluridae</taxon>
        <taxon>Silurus</taxon>
    </lineage>
</organism>
<dbReference type="InterPro" id="IPR050119">
    <property type="entry name" value="CCR1-9-like"/>
</dbReference>
<protein>
    <recommendedName>
        <fullName evidence="2">B2 bradykinin receptor</fullName>
    </recommendedName>
</protein>
<evidence type="ECO:0000256" key="8">
    <source>
        <dbReference type="ARBA" id="ARBA00023136"/>
    </source>
</evidence>
<accession>A0AAD5ANC9</accession>
<evidence type="ECO:0000256" key="14">
    <source>
        <dbReference type="ARBA" id="ARBA00023288"/>
    </source>
</evidence>
<evidence type="ECO:0000256" key="6">
    <source>
        <dbReference type="ARBA" id="ARBA00022989"/>
    </source>
</evidence>
<comment type="subcellular location">
    <subcellularLocation>
        <location evidence="1">Cell membrane</location>
        <topology evidence="1">Multi-pass membrane protein</topology>
    </subcellularLocation>
</comment>
<evidence type="ECO:0000256" key="1">
    <source>
        <dbReference type="ARBA" id="ARBA00004651"/>
    </source>
</evidence>
<feature type="transmembrane region" description="Helical" evidence="18">
    <location>
        <begin position="312"/>
        <end position="331"/>
    </location>
</feature>
<evidence type="ECO:0000256" key="5">
    <source>
        <dbReference type="ARBA" id="ARBA00022692"/>
    </source>
</evidence>
<comment type="function">
    <text evidence="15">Receptor for bradykinin. It is associated with G proteins that activate a phosphatidylinositol-calcium second messenger system.</text>
</comment>
<keyword evidence="4" id="KW-0597">Phosphoprotein</keyword>
<evidence type="ECO:0000259" key="19">
    <source>
        <dbReference type="PROSITE" id="PS50262"/>
    </source>
</evidence>
<evidence type="ECO:0000256" key="7">
    <source>
        <dbReference type="ARBA" id="ARBA00023040"/>
    </source>
</evidence>
<sequence length="351" mass="40016">MGTVQCLEWKVLVSHKVCQRYQMESEVSGTTPPAFPTNLTNKSQCPELDTWNWLYTMQPVYMFTICVLGILENVFVLLVFCLHKKACSVADIYLGNLAAADLLLTSCLPFWAITVASNFEWQFGSLMCRLVNTVIQLNMYCSVYFLVLVSADRYLALVFALTYGRMRRPWYAKLSCLAVWIWGIVLSVPTLTFREVKYISAYSVTACILTYPSYTIELTCDILLVLLGFIIPVIVISYCTCKIIKALHWQVMDRFHTVKKERKATVLVLVVLLAFLLCWIPFHLVTILDILMRLNLLSGCPLESGLDICNQIFTYLALSNSILNPILYVIVGKNFRKKVKELHSSTQKTFA</sequence>
<evidence type="ECO:0000256" key="9">
    <source>
        <dbReference type="ARBA" id="ARBA00023139"/>
    </source>
</evidence>
<dbReference type="GO" id="GO:0019722">
    <property type="term" value="P:calcium-mediated signaling"/>
    <property type="evidence" value="ECO:0007669"/>
    <property type="project" value="TreeGrafter"/>
</dbReference>
<comment type="caution">
    <text evidence="20">The sequence shown here is derived from an EMBL/GenBank/DDBJ whole genome shotgun (WGS) entry which is preliminary data.</text>
</comment>
<evidence type="ECO:0000256" key="15">
    <source>
        <dbReference type="ARBA" id="ARBA00025423"/>
    </source>
</evidence>
<keyword evidence="13 17" id="KW-0807">Transducer</keyword>
<dbReference type="InterPro" id="IPR017452">
    <property type="entry name" value="GPCR_Rhodpsn_7TM"/>
</dbReference>
<comment type="subunit">
    <text evidence="16">Forms a complex with PECAM1 and GNAQ. Interacts with PECAM1.</text>
</comment>
<keyword evidence="7 17" id="KW-0297">G-protein coupled receptor</keyword>
<evidence type="ECO:0000256" key="13">
    <source>
        <dbReference type="ARBA" id="ARBA00023224"/>
    </source>
</evidence>
<comment type="similarity">
    <text evidence="17">Belongs to the G-protein coupled receptor 1 family.</text>
</comment>
<keyword evidence="21" id="KW-1185">Reference proteome</keyword>
<keyword evidence="3" id="KW-1003">Cell membrane</keyword>